<feature type="domain" description="TM7S3/TM198-like" evidence="8">
    <location>
        <begin position="133"/>
        <end position="336"/>
    </location>
</feature>
<feature type="transmembrane region" description="Helical" evidence="6">
    <location>
        <begin position="237"/>
        <end position="256"/>
    </location>
</feature>
<name>A0A2S4L696_9HYPO</name>
<comment type="subcellular location">
    <subcellularLocation>
        <location evidence="1">Membrane</location>
        <topology evidence="1">Multi-pass membrane protein</topology>
    </subcellularLocation>
</comment>
<keyword evidence="4 6" id="KW-0472">Membrane</keyword>
<feature type="compositionally biased region" description="Polar residues" evidence="5">
    <location>
        <begin position="487"/>
        <end position="503"/>
    </location>
</feature>
<dbReference type="Proteomes" id="UP000237481">
    <property type="component" value="Unassembled WGS sequence"/>
</dbReference>
<keyword evidence="7" id="KW-0732">Signal</keyword>
<accession>A0A2S4L696</accession>
<dbReference type="PANTHER" id="PTHR39469">
    <property type="entry name" value="CHROMOSOME 1, WHOLE GENOME SHOTGUN SEQUENCE"/>
    <property type="match status" value="1"/>
</dbReference>
<proteinExistence type="predicted"/>
<feature type="region of interest" description="Disordered" evidence="5">
    <location>
        <begin position="761"/>
        <end position="859"/>
    </location>
</feature>
<organism evidence="9 10">
    <name type="scientific">Tolypocladium paradoxum</name>
    <dbReference type="NCBI Taxonomy" id="94208"/>
    <lineage>
        <taxon>Eukaryota</taxon>
        <taxon>Fungi</taxon>
        <taxon>Dikarya</taxon>
        <taxon>Ascomycota</taxon>
        <taxon>Pezizomycotina</taxon>
        <taxon>Sordariomycetes</taxon>
        <taxon>Hypocreomycetidae</taxon>
        <taxon>Hypocreales</taxon>
        <taxon>Ophiocordycipitaceae</taxon>
        <taxon>Tolypocladium</taxon>
    </lineage>
</organism>
<evidence type="ECO:0000313" key="10">
    <source>
        <dbReference type="Proteomes" id="UP000237481"/>
    </source>
</evidence>
<feature type="region of interest" description="Disordered" evidence="5">
    <location>
        <begin position="471"/>
        <end position="525"/>
    </location>
</feature>
<gene>
    <name evidence="9" type="ORF">TPAR_01837</name>
</gene>
<feature type="region of interest" description="Disordered" evidence="5">
    <location>
        <begin position="539"/>
        <end position="714"/>
    </location>
</feature>
<keyword evidence="10" id="KW-1185">Reference proteome</keyword>
<feature type="compositionally biased region" description="Low complexity" evidence="5">
    <location>
        <begin position="839"/>
        <end position="859"/>
    </location>
</feature>
<feature type="transmembrane region" description="Helical" evidence="6">
    <location>
        <begin position="153"/>
        <end position="174"/>
    </location>
</feature>
<evidence type="ECO:0000256" key="5">
    <source>
        <dbReference type="SAM" id="MobiDB-lite"/>
    </source>
</evidence>
<comment type="caution">
    <text evidence="9">The sequence shown here is derived from an EMBL/GenBank/DDBJ whole genome shotgun (WGS) entry which is preliminary data.</text>
</comment>
<feature type="compositionally biased region" description="Polar residues" evidence="5">
    <location>
        <begin position="92"/>
        <end position="103"/>
    </location>
</feature>
<feature type="compositionally biased region" description="Low complexity" evidence="5">
    <location>
        <begin position="36"/>
        <end position="63"/>
    </location>
</feature>
<dbReference type="Pfam" id="PF13886">
    <property type="entry name" value="TM7S3_TM198"/>
    <property type="match status" value="1"/>
</dbReference>
<feature type="compositionally biased region" description="Basic and acidic residues" evidence="5">
    <location>
        <begin position="393"/>
        <end position="407"/>
    </location>
</feature>
<feature type="transmembrane region" description="Helical" evidence="6">
    <location>
        <begin position="186"/>
        <end position="205"/>
    </location>
</feature>
<evidence type="ECO:0000256" key="4">
    <source>
        <dbReference type="ARBA" id="ARBA00023136"/>
    </source>
</evidence>
<dbReference type="OrthoDB" id="102260at2759"/>
<keyword evidence="3 6" id="KW-1133">Transmembrane helix</keyword>
<feature type="transmembrane region" description="Helical" evidence="6">
    <location>
        <begin position="127"/>
        <end position="146"/>
    </location>
</feature>
<protein>
    <recommendedName>
        <fullName evidence="8">TM7S3/TM198-like domain-containing protein</fullName>
    </recommendedName>
</protein>
<feature type="compositionally biased region" description="Polar residues" evidence="5">
    <location>
        <begin position="73"/>
        <end position="84"/>
    </location>
</feature>
<feature type="signal peptide" evidence="7">
    <location>
        <begin position="1"/>
        <end position="23"/>
    </location>
</feature>
<keyword evidence="2 6" id="KW-0812">Transmembrane</keyword>
<sequence>MFPRAARLSALLCLALALQLAAAQGLRVVARQDDGATPTPAPTSTSRLTASNTNANANANTNTGNGKPVETTVAKTDTPESSAPVTGGPTGTAISTTLPSASTTKGPMDFNTTIAADQLPIPPQLTGGWGVAGVIMLATGSVYAAVGIKNRWVHTFFSTAYITALGVTVLILYVMNIPVPNALQGVYVVTVVLSGCAVGAASMFFKEMTEGLGCALGGFCVSMWVLCLVPGGLLRPMVSKAIFVSCLMATAFGLCFSRWTRDWALLLMISFAGSTVTVLGIDCFSRAGLKEFWAYVWDVNGNLFPLGTDTYPVTKGIRIETAAIIVFCLAGIVSQIKLWRMVKEKRVNRAAERVEGQRNLEQEEENVGRQIEKSNARERRHWERVYGDGTSADESRVSDLGDTGSEKRLRRSSVEVIELADMSESEHSRPRPAALMAARDAQEGKVTVRVGADDMPQTPTDVADDMDEKAAGVGAEAATPTRGKRLSQWTTTSRRASQAQTFTGAPEVVPLPFTVPPNEDAKSLSNRSSIATFADDVETAAPARPRHSLAKRLSQGSASLLRSFSQRSGRGGDDPSPENGESSEELVVPRSYRHDADNGSLAATVDGESVSGADGRSVQSDDTHRNMEINAELAEAEEPEAGDGKGKGKEPRPLSMAAASSDHASRDEAQAVAADGAHSPAEQSRVASPVEALPEPSEKAKSMASVSSTPVSLTKDRLPLSLSRVAMSYRTNEWAKHLSYADTPDPDHVRVDEAARPVMAVAKERERSVPVDVEDLKRTAGDGAPGPAMRRPESQASNGSYVPGSARRVSKPSSIAMPAHAPQDKEQGPSPGSPPPTALPQVPAPVAAAGPVRSASAAAMRRASSGFDAIVEEHHAAPASVSPSLTGSEASPRATIPGVVSYASPQTLIGQREMFLRSKSQGSVLPGTPEPPLAAHGPGSDAGSLYSYPAYAAVLSVPDPDDLPLSQRKEIMRRGSLMSLSHSNASFARLPGAAAGHESSENLPFNSHQPKRGITLPAQAVRDAQLATFRQSVQLDLRAGTPLVNASGRETPFTPSSLLGNREAEVQRNIEMQRNVLMGQKEAEAQRREMQRREKAFVDRAFDERMRSGDLLEVHRDAMRKMQSAARRT</sequence>
<evidence type="ECO:0000313" key="9">
    <source>
        <dbReference type="EMBL" id="POR37955.1"/>
    </source>
</evidence>
<reference evidence="9 10" key="1">
    <citation type="submission" date="2018-01" db="EMBL/GenBank/DDBJ databases">
        <title>Harnessing the power of phylogenomics to disentangle the directionality and signatures of interkingdom host jumping in the parasitic fungal genus Tolypocladium.</title>
        <authorList>
            <person name="Quandt C.A."/>
            <person name="Patterson W."/>
            <person name="Spatafora J.W."/>
        </authorList>
    </citation>
    <scope>NUCLEOTIDE SEQUENCE [LARGE SCALE GENOMIC DNA]</scope>
    <source>
        <strain evidence="9 10">NRBC 100945</strain>
    </source>
</reference>
<dbReference type="InterPro" id="IPR025256">
    <property type="entry name" value="TM7S3/TM198-like_dom"/>
</dbReference>
<feature type="region of interest" description="Disordered" evidence="5">
    <location>
        <begin position="33"/>
        <end position="103"/>
    </location>
</feature>
<feature type="compositionally biased region" description="Polar residues" evidence="5">
    <location>
        <begin position="554"/>
        <end position="568"/>
    </location>
</feature>
<feature type="transmembrane region" description="Helical" evidence="6">
    <location>
        <begin position="212"/>
        <end position="231"/>
    </location>
</feature>
<feature type="compositionally biased region" description="Basic and acidic residues" evidence="5">
    <location>
        <begin position="642"/>
        <end position="652"/>
    </location>
</feature>
<evidence type="ECO:0000256" key="1">
    <source>
        <dbReference type="ARBA" id="ARBA00004141"/>
    </source>
</evidence>
<evidence type="ECO:0000259" key="8">
    <source>
        <dbReference type="Pfam" id="PF13886"/>
    </source>
</evidence>
<feature type="region of interest" description="Disordered" evidence="5">
    <location>
        <begin position="921"/>
        <end position="940"/>
    </location>
</feature>
<dbReference type="GO" id="GO:0016020">
    <property type="term" value="C:membrane"/>
    <property type="evidence" value="ECO:0007669"/>
    <property type="project" value="UniProtKB-SubCell"/>
</dbReference>
<dbReference type="STRING" id="94208.A0A2S4L696"/>
<evidence type="ECO:0000256" key="6">
    <source>
        <dbReference type="SAM" id="Phobius"/>
    </source>
</evidence>
<dbReference type="EMBL" id="PKSG01000186">
    <property type="protein sequence ID" value="POR37955.1"/>
    <property type="molecule type" value="Genomic_DNA"/>
</dbReference>
<feature type="compositionally biased region" description="Basic and acidic residues" evidence="5">
    <location>
        <begin position="762"/>
        <end position="780"/>
    </location>
</feature>
<feature type="region of interest" description="Disordered" evidence="5">
    <location>
        <begin position="382"/>
        <end position="408"/>
    </location>
</feature>
<dbReference type="AlphaFoldDB" id="A0A2S4L696"/>
<evidence type="ECO:0000256" key="7">
    <source>
        <dbReference type="SAM" id="SignalP"/>
    </source>
</evidence>
<dbReference type="PANTHER" id="PTHR39469:SF1">
    <property type="entry name" value="DUF4203 DOMAIN-CONTAINING PROTEIN"/>
    <property type="match status" value="1"/>
</dbReference>
<feature type="chain" id="PRO_5015627003" description="TM7S3/TM198-like domain-containing protein" evidence="7">
    <location>
        <begin position="24"/>
        <end position="1129"/>
    </location>
</feature>
<evidence type="ECO:0000256" key="2">
    <source>
        <dbReference type="ARBA" id="ARBA00022692"/>
    </source>
</evidence>
<evidence type="ECO:0000256" key="3">
    <source>
        <dbReference type="ARBA" id="ARBA00022989"/>
    </source>
</evidence>
<feature type="transmembrane region" description="Helical" evidence="6">
    <location>
        <begin position="263"/>
        <end position="281"/>
    </location>
</feature>